<evidence type="ECO:0000259" key="2">
    <source>
        <dbReference type="Pfam" id="PF09557"/>
    </source>
</evidence>
<evidence type="ECO:0000256" key="1">
    <source>
        <dbReference type="SAM" id="MobiDB-lite"/>
    </source>
</evidence>
<keyword evidence="4" id="KW-1185">Reference proteome</keyword>
<feature type="region of interest" description="Disordered" evidence="1">
    <location>
        <begin position="1"/>
        <end position="22"/>
    </location>
</feature>
<dbReference type="EMBL" id="JAAOYO010000003">
    <property type="protein sequence ID" value="NII41656.1"/>
    <property type="molecule type" value="Genomic_DNA"/>
</dbReference>
<dbReference type="InterPro" id="IPR019060">
    <property type="entry name" value="DUF2382"/>
</dbReference>
<dbReference type="PANTHER" id="PTHR38463">
    <property type="entry name" value="STRESS RESPONSE PROTEIN YSNF"/>
    <property type="match status" value="1"/>
</dbReference>
<feature type="domain" description="DUF2382" evidence="2">
    <location>
        <begin position="19"/>
        <end position="128"/>
    </location>
</feature>
<sequence length="135" mass="14888">MTATPEQSATAPDGRAEVTLHDERLRVGTERHATERIRLERVVVTEQRTITVDVSHEEIRLTREPVTGDTRLPGGPAADREPVVVVLHEERVVVTKTVVPVERVTLTTRAVTRDEPVVDTVRREAVTVQTGPSGS</sequence>
<gene>
    <name evidence="3" type="ORF">E9228_002303</name>
</gene>
<accession>A0ABX0T820</accession>
<name>A0ABX0T820_9MICO</name>
<comment type="caution">
    <text evidence="3">The sequence shown here is derived from an EMBL/GenBank/DDBJ whole genome shotgun (WGS) entry which is preliminary data.</text>
</comment>
<protein>
    <submittedName>
        <fullName evidence="3">Uncharacterized protein (TIGR02271 family)</fullName>
    </submittedName>
</protein>
<organism evidence="3 4">
    <name type="scientific">Curtobacterium salicis</name>
    <dbReference type="NCBI Taxonomy" id="1779862"/>
    <lineage>
        <taxon>Bacteria</taxon>
        <taxon>Bacillati</taxon>
        <taxon>Actinomycetota</taxon>
        <taxon>Actinomycetes</taxon>
        <taxon>Micrococcales</taxon>
        <taxon>Microbacteriaceae</taxon>
        <taxon>Curtobacterium</taxon>
    </lineage>
</organism>
<feature type="compositionally biased region" description="Polar residues" evidence="1">
    <location>
        <begin position="1"/>
        <end position="10"/>
    </location>
</feature>
<evidence type="ECO:0000313" key="3">
    <source>
        <dbReference type="EMBL" id="NII41656.1"/>
    </source>
</evidence>
<dbReference type="InterPro" id="IPR052967">
    <property type="entry name" value="Stress_Response_Assoc"/>
</dbReference>
<dbReference type="RefSeq" id="WP_166780671.1">
    <property type="nucleotide sequence ID" value="NZ_JAAOYO010000003.1"/>
</dbReference>
<dbReference type="PANTHER" id="PTHR38463:SF1">
    <property type="entry name" value="STRESS RESPONSE PROTEIN YSNF"/>
    <property type="match status" value="1"/>
</dbReference>
<dbReference type="Proteomes" id="UP001318300">
    <property type="component" value="Unassembled WGS sequence"/>
</dbReference>
<reference evidence="3 4" key="1">
    <citation type="submission" date="2020-03" db="EMBL/GenBank/DDBJ databases">
        <title>Above-ground endophytic microbial communities from plants in different locations in the United States.</title>
        <authorList>
            <person name="Frank C."/>
        </authorList>
    </citation>
    <scope>NUCLEOTIDE SEQUENCE [LARGE SCALE GENOMIC DNA]</scope>
    <source>
        <strain evidence="3 4">WW7</strain>
    </source>
</reference>
<proteinExistence type="predicted"/>
<dbReference type="NCBIfam" id="TIGR02271">
    <property type="entry name" value="YsnF/AvaK domain"/>
    <property type="match status" value="1"/>
</dbReference>
<dbReference type="Pfam" id="PF09557">
    <property type="entry name" value="DUF2382"/>
    <property type="match status" value="1"/>
</dbReference>
<evidence type="ECO:0000313" key="4">
    <source>
        <dbReference type="Proteomes" id="UP001318300"/>
    </source>
</evidence>